<keyword evidence="1" id="KW-0677">Repeat</keyword>
<dbReference type="STRING" id="230819.A0A5C3KHD1"/>
<dbReference type="Proteomes" id="UP000307440">
    <property type="component" value="Unassembled WGS sequence"/>
</dbReference>
<dbReference type="PANTHER" id="PTHR10039">
    <property type="entry name" value="AMELOGENIN"/>
    <property type="match status" value="1"/>
</dbReference>
<evidence type="ECO:0000313" key="4">
    <source>
        <dbReference type="Proteomes" id="UP000307440"/>
    </source>
</evidence>
<evidence type="ECO:0000256" key="1">
    <source>
        <dbReference type="ARBA" id="ARBA00022737"/>
    </source>
</evidence>
<evidence type="ECO:0000313" key="3">
    <source>
        <dbReference type="EMBL" id="TFK19591.1"/>
    </source>
</evidence>
<dbReference type="EMBL" id="ML210333">
    <property type="protein sequence ID" value="TFK19591.1"/>
    <property type="molecule type" value="Genomic_DNA"/>
</dbReference>
<dbReference type="Pfam" id="PF24883">
    <property type="entry name" value="NPHP3_N"/>
    <property type="match status" value="1"/>
</dbReference>
<feature type="domain" description="Nephrocystin 3-like N-terminal" evidence="2">
    <location>
        <begin position="76"/>
        <end position="155"/>
    </location>
</feature>
<reference evidence="3 4" key="1">
    <citation type="journal article" date="2019" name="Nat. Ecol. Evol.">
        <title>Megaphylogeny resolves global patterns of mushroom evolution.</title>
        <authorList>
            <person name="Varga T."/>
            <person name="Krizsan K."/>
            <person name="Foldi C."/>
            <person name="Dima B."/>
            <person name="Sanchez-Garcia M."/>
            <person name="Sanchez-Ramirez S."/>
            <person name="Szollosi G.J."/>
            <person name="Szarkandi J.G."/>
            <person name="Papp V."/>
            <person name="Albert L."/>
            <person name="Andreopoulos W."/>
            <person name="Angelini C."/>
            <person name="Antonin V."/>
            <person name="Barry K.W."/>
            <person name="Bougher N.L."/>
            <person name="Buchanan P."/>
            <person name="Buyck B."/>
            <person name="Bense V."/>
            <person name="Catcheside P."/>
            <person name="Chovatia M."/>
            <person name="Cooper J."/>
            <person name="Damon W."/>
            <person name="Desjardin D."/>
            <person name="Finy P."/>
            <person name="Geml J."/>
            <person name="Haridas S."/>
            <person name="Hughes K."/>
            <person name="Justo A."/>
            <person name="Karasinski D."/>
            <person name="Kautmanova I."/>
            <person name="Kiss B."/>
            <person name="Kocsube S."/>
            <person name="Kotiranta H."/>
            <person name="LaButti K.M."/>
            <person name="Lechner B.E."/>
            <person name="Liimatainen K."/>
            <person name="Lipzen A."/>
            <person name="Lukacs Z."/>
            <person name="Mihaltcheva S."/>
            <person name="Morgado L.N."/>
            <person name="Niskanen T."/>
            <person name="Noordeloos M.E."/>
            <person name="Ohm R.A."/>
            <person name="Ortiz-Santana B."/>
            <person name="Ovrebo C."/>
            <person name="Racz N."/>
            <person name="Riley R."/>
            <person name="Savchenko A."/>
            <person name="Shiryaev A."/>
            <person name="Soop K."/>
            <person name="Spirin V."/>
            <person name="Szebenyi C."/>
            <person name="Tomsovsky M."/>
            <person name="Tulloss R.E."/>
            <person name="Uehling J."/>
            <person name="Grigoriev I.V."/>
            <person name="Vagvolgyi C."/>
            <person name="Papp T."/>
            <person name="Martin F.M."/>
            <person name="Miettinen O."/>
            <person name="Hibbett D.S."/>
            <person name="Nagy L.G."/>
        </authorList>
    </citation>
    <scope>NUCLEOTIDE SEQUENCE [LARGE SCALE GENOMIC DNA]</scope>
    <source>
        <strain evidence="3 4">CBS 121175</strain>
    </source>
</reference>
<proteinExistence type="predicted"/>
<dbReference type="Gene3D" id="3.40.50.300">
    <property type="entry name" value="P-loop containing nucleotide triphosphate hydrolases"/>
    <property type="match status" value="1"/>
</dbReference>
<dbReference type="OrthoDB" id="5967843at2759"/>
<dbReference type="AlphaFoldDB" id="A0A5C3KHD1"/>
<protein>
    <recommendedName>
        <fullName evidence="2">Nephrocystin 3-like N-terminal domain-containing protein</fullName>
    </recommendedName>
</protein>
<sequence length="641" mass="72184">MTWTSPPKDYSTLYAGHTPPDPARYELDSESDFWTDCIAPGAIHDSTERFDAPRCYPQTREAIQSRILDLITEYQSRTHPSTQIVWLSGPFGTGKSAIQQTIAEKCDAAGTLAASFFFSHQSSERNSSRKFVHTIAYQVAKNLPGTRQHIEAAALGITTNQTNQAQSYDPFPSMPECTGTSLATVEYRPFTTEQALPTDGLSSLGLLLRQDIPIWSPRGGKRALASLVEDDLASQLSTLIIEPLQIAASQSQSQDSLPGGVKANVLIIDGLDECKDEKQQAEIVTVLHAAVVKQKLPFFIIISSRPEAAIEKCFSQLWGPIFDKIDLKTNQDADKDIAIVLRAAFHDICKKHAIAQKTWPEEGDIEQLVRNASGQFIYATIALKLNDGSAPRESLKSILAENKATEHPSAHIDTLFTLVLQRCGNPKKAVVTLLAINRYSWFRKLDVEYFFQEKIDNNLFLLFKSMPAIPDIHSQVVIYHKSLMDFLDDPLRSGNLYLDQHALYQEILPYYLGFYDGTSKRLHDNRIYTRDQLQELHDDFLRFLPSADLCKRDLRQKLKAYNLAWWSALSSPEKLSNSFWAFHQAALGCKRFRCGRVCQKWRKIVTQRCTSSGCDLPPRPIDRLSSYSVIGRWFSSVIPLS</sequence>
<dbReference type="InterPro" id="IPR027417">
    <property type="entry name" value="P-loop_NTPase"/>
</dbReference>
<dbReference type="SUPFAM" id="SSF52540">
    <property type="entry name" value="P-loop containing nucleoside triphosphate hydrolases"/>
    <property type="match status" value="1"/>
</dbReference>
<organism evidence="3 4">
    <name type="scientific">Coprinopsis marcescibilis</name>
    <name type="common">Agaric fungus</name>
    <name type="synonym">Psathyrella marcescibilis</name>
    <dbReference type="NCBI Taxonomy" id="230819"/>
    <lineage>
        <taxon>Eukaryota</taxon>
        <taxon>Fungi</taxon>
        <taxon>Dikarya</taxon>
        <taxon>Basidiomycota</taxon>
        <taxon>Agaricomycotina</taxon>
        <taxon>Agaricomycetes</taxon>
        <taxon>Agaricomycetidae</taxon>
        <taxon>Agaricales</taxon>
        <taxon>Agaricineae</taxon>
        <taxon>Psathyrellaceae</taxon>
        <taxon>Coprinopsis</taxon>
    </lineage>
</organism>
<keyword evidence="4" id="KW-1185">Reference proteome</keyword>
<gene>
    <name evidence="3" type="ORF">FA15DRAFT_674266</name>
</gene>
<dbReference type="PANTHER" id="PTHR10039:SF10">
    <property type="entry name" value="NACHT DOMAIN-CONTAINING PROTEIN"/>
    <property type="match status" value="1"/>
</dbReference>
<dbReference type="InterPro" id="IPR056884">
    <property type="entry name" value="NPHP3-like_N"/>
</dbReference>
<name>A0A5C3KHD1_COPMA</name>
<evidence type="ECO:0000259" key="2">
    <source>
        <dbReference type="Pfam" id="PF24883"/>
    </source>
</evidence>
<accession>A0A5C3KHD1</accession>